<name>H6LA93_SAPGL</name>
<evidence type="ECO:0000313" key="2">
    <source>
        <dbReference type="Proteomes" id="UP000007519"/>
    </source>
</evidence>
<keyword evidence="2" id="KW-1185">Reference proteome</keyword>
<dbReference type="Proteomes" id="UP000007519">
    <property type="component" value="Chromosome"/>
</dbReference>
<organism evidence="1 2">
    <name type="scientific">Saprospira grandis (strain Lewin)</name>
    <dbReference type="NCBI Taxonomy" id="984262"/>
    <lineage>
        <taxon>Bacteria</taxon>
        <taxon>Pseudomonadati</taxon>
        <taxon>Bacteroidota</taxon>
        <taxon>Saprospiria</taxon>
        <taxon>Saprospirales</taxon>
        <taxon>Saprospiraceae</taxon>
        <taxon>Saprospira</taxon>
    </lineage>
</organism>
<protein>
    <submittedName>
        <fullName evidence="1">Uncharacterized protein</fullName>
    </submittedName>
</protein>
<reference evidence="1 2" key="1">
    <citation type="journal article" date="2012" name="Stand. Genomic Sci.">
        <title>Complete genome sequencing and analysis of Saprospira grandis str. Lewin, a predatory marine bacterium.</title>
        <authorList>
            <person name="Saw J.H."/>
            <person name="Yuryev A."/>
            <person name="Kanbe M."/>
            <person name="Hou S."/>
            <person name="Young A.G."/>
            <person name="Aizawa S."/>
            <person name="Alam M."/>
        </authorList>
    </citation>
    <scope>NUCLEOTIDE SEQUENCE [LARGE SCALE GENOMIC DNA]</scope>
    <source>
        <strain evidence="1 2">Lewin</strain>
    </source>
</reference>
<evidence type="ECO:0000313" key="1">
    <source>
        <dbReference type="EMBL" id="AFC24378.1"/>
    </source>
</evidence>
<accession>H6LA93</accession>
<dbReference type="EMBL" id="CP002831">
    <property type="protein sequence ID" value="AFC24378.1"/>
    <property type="molecule type" value="Genomic_DNA"/>
</dbReference>
<sequence length="48" mass="5486">MEHFLCLKAIEKQKLSKGGHFFVCFFAKKVCKNQKAALYLQSSSEESC</sequence>
<dbReference type="AlphaFoldDB" id="H6LA93"/>
<dbReference type="KEGG" id="sgn:SGRA_1643"/>
<dbReference type="HOGENOM" id="CLU_3157644_0_0_10"/>
<proteinExistence type="predicted"/>
<gene>
    <name evidence="1" type="ordered locus">SGRA_1643</name>
</gene>